<protein>
    <recommendedName>
        <fullName evidence="5">DUF4880 domain-containing protein</fullName>
    </recommendedName>
</protein>
<organism evidence="3 4">
    <name type="scientific">Variovorax paradoxus</name>
    <dbReference type="NCBI Taxonomy" id="34073"/>
    <lineage>
        <taxon>Bacteria</taxon>
        <taxon>Pseudomonadati</taxon>
        <taxon>Pseudomonadota</taxon>
        <taxon>Betaproteobacteria</taxon>
        <taxon>Burkholderiales</taxon>
        <taxon>Comamonadaceae</taxon>
        <taxon>Variovorax</taxon>
    </lineage>
</organism>
<accession>A0AA91DNQ6</accession>
<gene>
    <name evidence="3" type="ORF">A3K87_01070</name>
</gene>
<evidence type="ECO:0000313" key="3">
    <source>
        <dbReference type="EMBL" id="OAK64116.1"/>
    </source>
</evidence>
<comment type="caution">
    <text evidence="3">The sequence shown here is derived from an EMBL/GenBank/DDBJ whole genome shotgun (WGS) entry which is preliminary data.</text>
</comment>
<dbReference type="PANTHER" id="PTHR30273">
    <property type="entry name" value="PERIPLASMIC SIGNAL SENSOR AND SIGMA FACTOR ACTIVATOR FECR-RELATED"/>
    <property type="match status" value="1"/>
</dbReference>
<name>A0AA91DNQ6_VARPD</name>
<evidence type="ECO:0000259" key="2">
    <source>
        <dbReference type="Pfam" id="PF16220"/>
    </source>
</evidence>
<reference evidence="3 4" key="1">
    <citation type="submission" date="2016-03" db="EMBL/GenBank/DDBJ databases">
        <title>Genome sequence of Variovorax paradoxus KB5.</title>
        <authorList>
            <person name="Jeong H."/>
            <person name="Hong C.E."/>
            <person name="Jo S.H."/>
            <person name="Park J.M."/>
        </authorList>
    </citation>
    <scope>NUCLEOTIDE SEQUENCE [LARGE SCALE GENOMIC DNA]</scope>
    <source>
        <strain evidence="3 4">KB5</strain>
    </source>
</reference>
<proteinExistence type="predicted"/>
<dbReference type="InterPro" id="IPR032623">
    <property type="entry name" value="FecR_N"/>
</dbReference>
<dbReference type="PANTHER" id="PTHR30273:SF2">
    <property type="entry name" value="PROTEIN FECR"/>
    <property type="match status" value="1"/>
</dbReference>
<dbReference type="RefSeq" id="WP_081267872.1">
    <property type="nucleotide sequence ID" value="NZ_LVHG01000040.1"/>
</dbReference>
<dbReference type="Pfam" id="PF16220">
    <property type="entry name" value="DUF4880"/>
    <property type="match status" value="1"/>
</dbReference>
<dbReference type="Proteomes" id="UP000077852">
    <property type="component" value="Unassembled WGS sequence"/>
</dbReference>
<dbReference type="InterPro" id="IPR006860">
    <property type="entry name" value="FecR"/>
</dbReference>
<dbReference type="AlphaFoldDB" id="A0AA91DNQ6"/>
<dbReference type="Gene3D" id="3.55.50.30">
    <property type="match status" value="1"/>
</dbReference>
<dbReference type="Pfam" id="PF04773">
    <property type="entry name" value="FecR"/>
    <property type="match status" value="1"/>
</dbReference>
<evidence type="ECO:0000259" key="1">
    <source>
        <dbReference type="Pfam" id="PF04773"/>
    </source>
</evidence>
<dbReference type="PIRSF" id="PIRSF018266">
    <property type="entry name" value="FecR"/>
    <property type="match status" value="1"/>
</dbReference>
<sequence>MTEAERIESAAADWLARRDSGSWTDTDQQQLDAWIAESVAHRIAWLRLSSVWERADRLGALRTPAAPAAAAAAPGVIPIPLPATAPARPGTRGHRAFQLPRFSTQRIAASMLIAAAGCSWLGWKYTQDWRSEHYATAVGARQSVSLPDGSVLTLNTATHLRTVVNANGRKVWLEDGEAYFDIAHDKAHPFVVIAGDRRITVLGTRFVVRRDGEQVNVVVEEGRVQIASASSDRGTDKSAKSGEPTVLVRNQAAVASANNVLVISKAPKQIDDELSWRKGKLVFDQTSLGDAAAQFNRYNTRKLVIADPALARIRIGGSFDANNMGGFVALLKQGFGLSVQESGNETRISN</sequence>
<dbReference type="Gene3D" id="2.60.120.1440">
    <property type="match status" value="1"/>
</dbReference>
<dbReference type="InterPro" id="IPR012373">
    <property type="entry name" value="Ferrdict_sens_TM"/>
</dbReference>
<feature type="domain" description="FecR N-terminal" evidence="2">
    <location>
        <begin position="10"/>
        <end position="49"/>
    </location>
</feature>
<feature type="domain" description="FecR protein" evidence="1">
    <location>
        <begin position="134"/>
        <end position="225"/>
    </location>
</feature>
<dbReference type="GO" id="GO:0016989">
    <property type="term" value="F:sigma factor antagonist activity"/>
    <property type="evidence" value="ECO:0007669"/>
    <property type="project" value="TreeGrafter"/>
</dbReference>
<evidence type="ECO:0008006" key="5">
    <source>
        <dbReference type="Google" id="ProtNLM"/>
    </source>
</evidence>
<evidence type="ECO:0000313" key="4">
    <source>
        <dbReference type="Proteomes" id="UP000077852"/>
    </source>
</evidence>
<dbReference type="EMBL" id="LVHG01000040">
    <property type="protein sequence ID" value="OAK64116.1"/>
    <property type="molecule type" value="Genomic_DNA"/>
</dbReference>